<dbReference type="EMBL" id="CAXAMN010021895">
    <property type="protein sequence ID" value="CAK9064339.1"/>
    <property type="molecule type" value="Genomic_DNA"/>
</dbReference>
<comment type="caution">
    <text evidence="1">The sequence shown here is derived from an EMBL/GenBank/DDBJ whole genome shotgun (WGS) entry which is preliminary data.</text>
</comment>
<evidence type="ECO:0000313" key="2">
    <source>
        <dbReference type="Proteomes" id="UP001642484"/>
    </source>
</evidence>
<evidence type="ECO:0000313" key="1">
    <source>
        <dbReference type="EMBL" id="CAK9064339.1"/>
    </source>
</evidence>
<reference evidence="1 2" key="1">
    <citation type="submission" date="2024-02" db="EMBL/GenBank/DDBJ databases">
        <authorList>
            <person name="Chen Y."/>
            <person name="Shah S."/>
            <person name="Dougan E. K."/>
            <person name="Thang M."/>
            <person name="Chan C."/>
        </authorList>
    </citation>
    <scope>NUCLEOTIDE SEQUENCE [LARGE SCALE GENOMIC DNA]</scope>
</reference>
<name>A0ABP0NNI9_9DINO</name>
<organism evidence="1 2">
    <name type="scientific">Durusdinium trenchii</name>
    <dbReference type="NCBI Taxonomy" id="1381693"/>
    <lineage>
        <taxon>Eukaryota</taxon>
        <taxon>Sar</taxon>
        <taxon>Alveolata</taxon>
        <taxon>Dinophyceae</taxon>
        <taxon>Suessiales</taxon>
        <taxon>Symbiodiniaceae</taxon>
        <taxon>Durusdinium</taxon>
    </lineage>
</organism>
<protein>
    <submittedName>
        <fullName evidence="1">Uncharacterized protein</fullName>
    </submittedName>
</protein>
<keyword evidence="2" id="KW-1185">Reference proteome</keyword>
<dbReference type="Proteomes" id="UP001642484">
    <property type="component" value="Unassembled WGS sequence"/>
</dbReference>
<gene>
    <name evidence="1" type="ORF">CCMP2556_LOCUS31608</name>
</gene>
<proteinExistence type="predicted"/>
<sequence length="332" mass="37560">MAISEFNGFGLAATSTKYRIDKNQSNLMFGFKAKNTEGIWVDIMTVSPAKQHLFIQRVLFMYDITKQSAGKAQVLRISLDRWIAECDIACLCGFILEEMERFRDPKNLTVFSKETLGVLMSRFIEGDFHEELRPMVEVMDPTFKAEQTSMWVESLPKEAISETALVEADEKIDAMTAAHNKLEFESDSLALARDAAQLARLLSEESKSERAARIAKVCHLRQENALGSSLTSKFMRGKCHHRSGPLSDLQDGLNKFVTQLKDDNGCLVMWVDYMKLGRLTTQDLNSTIELTKKALAAMPERSCCFAISPQLTSERRSGLRAEWRICDDYKSL</sequence>
<accession>A0ABP0NNI9</accession>